<gene>
    <name evidence="10" type="ORF">DBV15_09535</name>
</gene>
<keyword evidence="11" id="KW-1185">Reference proteome</keyword>
<keyword evidence="5" id="KW-0862">Zinc</keyword>
<accession>A0A4S2LAC4</accession>
<feature type="compositionally biased region" description="Acidic residues" evidence="7">
    <location>
        <begin position="1074"/>
        <end position="1101"/>
    </location>
</feature>
<feature type="compositionally biased region" description="Basic residues" evidence="7">
    <location>
        <begin position="599"/>
        <end position="616"/>
    </location>
</feature>
<evidence type="ECO:0000256" key="5">
    <source>
        <dbReference type="PROSITE-ProRule" id="PRU01263"/>
    </source>
</evidence>
<feature type="domain" description="C2H2-type" evidence="8">
    <location>
        <begin position="790"/>
        <end position="817"/>
    </location>
</feature>
<evidence type="ECO:0000259" key="9">
    <source>
        <dbReference type="PROSITE" id="PS51915"/>
    </source>
</evidence>
<dbReference type="STRING" id="300112.A0A4S2LAC4"/>
<feature type="compositionally biased region" description="Basic and acidic residues" evidence="7">
    <location>
        <begin position="999"/>
        <end position="1021"/>
    </location>
</feature>
<dbReference type="InterPro" id="IPR012934">
    <property type="entry name" value="Znf_AD"/>
</dbReference>
<evidence type="ECO:0000313" key="11">
    <source>
        <dbReference type="Proteomes" id="UP000310200"/>
    </source>
</evidence>
<evidence type="ECO:0000256" key="4">
    <source>
        <dbReference type="PROSITE-ProRule" id="PRU00042"/>
    </source>
</evidence>
<dbReference type="PROSITE" id="PS50157">
    <property type="entry name" value="ZINC_FINGER_C2H2_2"/>
    <property type="match status" value="1"/>
</dbReference>
<feature type="binding site" evidence="5">
    <location>
        <position position="308"/>
    </location>
    <ligand>
        <name>Zn(2+)</name>
        <dbReference type="ChEBI" id="CHEBI:29105"/>
    </ligand>
</feature>
<comment type="similarity">
    <text evidence="2">Belongs to the perilipin family.</text>
</comment>
<dbReference type="InterPro" id="IPR013087">
    <property type="entry name" value="Znf_C2H2_type"/>
</dbReference>
<feature type="compositionally biased region" description="Basic and acidic residues" evidence="7">
    <location>
        <begin position="842"/>
        <end position="861"/>
    </location>
</feature>
<evidence type="ECO:0000256" key="3">
    <source>
        <dbReference type="ARBA" id="ARBA00022677"/>
    </source>
</evidence>
<dbReference type="EMBL" id="QBLH01000145">
    <property type="protein sequence ID" value="TGZ57469.1"/>
    <property type="molecule type" value="Genomic_DNA"/>
</dbReference>
<proteinExistence type="inferred from homology"/>
<feature type="region of interest" description="Disordered" evidence="7">
    <location>
        <begin position="559"/>
        <end position="787"/>
    </location>
</feature>
<feature type="compositionally biased region" description="Acidic residues" evidence="7">
    <location>
        <begin position="920"/>
        <end position="933"/>
    </location>
</feature>
<feature type="compositionally biased region" description="Acidic residues" evidence="7">
    <location>
        <begin position="1171"/>
        <end position="1183"/>
    </location>
</feature>
<protein>
    <submittedName>
        <fullName evidence="10">Uncharacterized protein</fullName>
    </submittedName>
</protein>
<feature type="compositionally biased region" description="Basic and acidic residues" evidence="7">
    <location>
        <begin position="1133"/>
        <end position="1147"/>
    </location>
</feature>
<organism evidence="10 11">
    <name type="scientific">Temnothorax longispinosus</name>
    <dbReference type="NCBI Taxonomy" id="300112"/>
    <lineage>
        <taxon>Eukaryota</taxon>
        <taxon>Metazoa</taxon>
        <taxon>Ecdysozoa</taxon>
        <taxon>Arthropoda</taxon>
        <taxon>Hexapoda</taxon>
        <taxon>Insecta</taxon>
        <taxon>Pterygota</taxon>
        <taxon>Neoptera</taxon>
        <taxon>Endopterygota</taxon>
        <taxon>Hymenoptera</taxon>
        <taxon>Apocrita</taxon>
        <taxon>Aculeata</taxon>
        <taxon>Formicoidea</taxon>
        <taxon>Formicidae</taxon>
        <taxon>Myrmicinae</taxon>
        <taxon>Temnothorax</taxon>
    </lineage>
</organism>
<feature type="compositionally biased region" description="Acidic residues" evidence="7">
    <location>
        <begin position="862"/>
        <end position="878"/>
    </location>
</feature>
<dbReference type="InterPro" id="IPR004279">
    <property type="entry name" value="Perilipin"/>
</dbReference>
<feature type="domain" description="ZAD" evidence="9">
    <location>
        <begin position="259"/>
        <end position="332"/>
    </location>
</feature>
<feature type="compositionally biased region" description="Basic and acidic residues" evidence="7">
    <location>
        <begin position="902"/>
        <end position="919"/>
    </location>
</feature>
<evidence type="ECO:0000256" key="2">
    <source>
        <dbReference type="ARBA" id="ARBA00006311"/>
    </source>
</evidence>
<evidence type="ECO:0000256" key="7">
    <source>
        <dbReference type="SAM" id="MobiDB-lite"/>
    </source>
</evidence>
<feature type="compositionally biased region" description="Basic and acidic residues" evidence="7">
    <location>
        <begin position="1"/>
        <end position="14"/>
    </location>
</feature>
<feature type="binding site" evidence="5">
    <location>
        <position position="261"/>
    </location>
    <ligand>
        <name>Zn(2+)</name>
        <dbReference type="ChEBI" id="CHEBI:29105"/>
    </ligand>
</feature>
<feature type="compositionally biased region" description="Acidic residues" evidence="7">
    <location>
        <begin position="1148"/>
        <end position="1161"/>
    </location>
</feature>
<dbReference type="PANTHER" id="PTHR14024:SF49">
    <property type="entry name" value="LIPID STORAGE DROPLETS SURFACE-BINDING PROTEIN 1"/>
    <property type="match status" value="1"/>
</dbReference>
<dbReference type="Pfam" id="PF03036">
    <property type="entry name" value="Perilipin"/>
    <property type="match status" value="1"/>
</dbReference>
<reference evidence="10 11" key="1">
    <citation type="journal article" date="2019" name="Philos. Trans. R. Soc. Lond., B, Biol. Sci.">
        <title>Ant behaviour and brain gene expression of defending hosts depend on the ecological success of the intruding social parasite.</title>
        <authorList>
            <person name="Kaur R."/>
            <person name="Stoldt M."/>
            <person name="Jongepier E."/>
            <person name="Feldmeyer B."/>
            <person name="Menzel F."/>
            <person name="Bornberg-Bauer E."/>
            <person name="Foitzik S."/>
        </authorList>
    </citation>
    <scope>NUCLEOTIDE SEQUENCE [LARGE SCALE GENOMIC DNA]</scope>
    <source>
        <tissue evidence="10">Whole body</tissue>
    </source>
</reference>
<dbReference type="PROSITE" id="PS00028">
    <property type="entry name" value="ZINC_FINGER_C2H2_1"/>
    <property type="match status" value="1"/>
</dbReference>
<feature type="binding site" evidence="5">
    <location>
        <position position="305"/>
    </location>
    <ligand>
        <name>Zn(2+)</name>
        <dbReference type="ChEBI" id="CHEBI:29105"/>
    </ligand>
</feature>
<feature type="binding site" evidence="5">
    <location>
        <position position="264"/>
    </location>
    <ligand>
        <name>Zn(2+)</name>
        <dbReference type="ChEBI" id="CHEBI:29105"/>
    </ligand>
</feature>
<keyword evidence="3" id="KW-0551">Lipid droplet</keyword>
<dbReference type="PROSITE" id="PS51915">
    <property type="entry name" value="ZAD"/>
    <property type="match status" value="1"/>
</dbReference>
<dbReference type="GO" id="GO:0005811">
    <property type="term" value="C:lipid droplet"/>
    <property type="evidence" value="ECO:0007669"/>
    <property type="project" value="UniProtKB-SubCell"/>
</dbReference>
<feature type="compositionally biased region" description="Basic and acidic residues" evidence="7">
    <location>
        <begin position="670"/>
        <end position="698"/>
    </location>
</feature>
<keyword evidence="5" id="KW-0479">Metal-binding</keyword>
<dbReference type="Proteomes" id="UP000310200">
    <property type="component" value="Unassembled WGS sequence"/>
</dbReference>
<feature type="compositionally biased region" description="Polar residues" evidence="7">
    <location>
        <begin position="737"/>
        <end position="746"/>
    </location>
</feature>
<dbReference type="SMART" id="SM00868">
    <property type="entry name" value="zf-AD"/>
    <property type="match status" value="2"/>
</dbReference>
<feature type="coiled-coil region" evidence="6">
    <location>
        <begin position="1237"/>
        <end position="1264"/>
    </location>
</feature>
<feature type="compositionally biased region" description="Basic and acidic residues" evidence="7">
    <location>
        <begin position="1033"/>
        <end position="1058"/>
    </location>
</feature>
<feature type="compositionally biased region" description="Low complexity" evidence="7">
    <location>
        <begin position="588"/>
        <end position="598"/>
    </location>
</feature>
<evidence type="ECO:0000256" key="1">
    <source>
        <dbReference type="ARBA" id="ARBA00004502"/>
    </source>
</evidence>
<feature type="region of interest" description="Disordered" evidence="7">
    <location>
        <begin position="824"/>
        <end position="1101"/>
    </location>
</feature>
<comment type="caution">
    <text evidence="10">The sequence shown here is derived from an EMBL/GenBank/DDBJ whole genome shotgun (WGS) entry which is preliminary data.</text>
</comment>
<dbReference type="PANTHER" id="PTHR14024">
    <property type="entry name" value="PERILIPIN"/>
    <property type="match status" value="1"/>
</dbReference>
<name>A0A4S2LAC4_9HYME</name>
<feature type="region of interest" description="Disordered" evidence="7">
    <location>
        <begin position="1"/>
        <end position="24"/>
    </location>
</feature>
<feature type="compositionally biased region" description="Low complexity" evidence="7">
    <location>
        <begin position="757"/>
        <end position="774"/>
    </location>
</feature>
<feature type="compositionally biased region" description="Acidic residues" evidence="7">
    <location>
        <begin position="941"/>
        <end position="956"/>
    </location>
</feature>
<evidence type="ECO:0000259" key="8">
    <source>
        <dbReference type="PROSITE" id="PS50157"/>
    </source>
</evidence>
<feature type="compositionally biased region" description="Polar residues" evidence="7">
    <location>
        <begin position="642"/>
        <end position="662"/>
    </location>
</feature>
<feature type="compositionally biased region" description="Basic and acidic residues" evidence="7">
    <location>
        <begin position="566"/>
        <end position="587"/>
    </location>
</feature>
<dbReference type="GO" id="GO:0008270">
    <property type="term" value="F:zinc ion binding"/>
    <property type="evidence" value="ECO:0007669"/>
    <property type="project" value="UniProtKB-UniRule"/>
</dbReference>
<evidence type="ECO:0000256" key="6">
    <source>
        <dbReference type="SAM" id="Coils"/>
    </source>
</evidence>
<feature type="region of interest" description="Disordered" evidence="7">
    <location>
        <begin position="1133"/>
        <end position="1226"/>
    </location>
</feature>
<keyword evidence="4" id="KW-0863">Zinc-finger</keyword>
<sequence length="1353" mass="152786">MGMKEEGERYRATNEEPLTSSTEINGYGGDILDARADLAQPLSAVPSSSVVVTSRVELGVSAVSGRFPEMAGSEMPRETSERPSAIVRIAYHQLSVMCGTRDPTAPSVADATAGDADARGMVCTRRLLGLPMFATVTSAFCGAYAAARGSHESVATILGHAENGMRASLEFASPVTGRVAGILETPLKIVDDAVCVGLDFVEEKVPSVKLPPGQIYANAKDGVRNIFTSALETLRLLFGGSKDRIEDLVYPRRVAMPDQYCFVCASNEGVFLDVTPDNRDTFGDQIETCLSSKINECIDLSSKICYKCAYELDQCAKFVQKYKKSHEISERKAATSRPCCFLCHELVDSNRIFDITKDNNVLFNPLQKIRSIFNDDISKKNTRLKLICLSCRYNLDVLYDLRRVYQETIANLKALINEEINYSNFPKVHTDVVNRKTTITTFPDITFYGTVNSDSDSNDNTNMARRGKRRLKGHKAQINAQIKLRNNKPKVRTCDNCHGAVANGIDMYRFYHTGLTVCKNCWITIDPSSDKIRRSRQTQSYLAETKLCAVFLTDVLSQKSHRKKKMHEEKNKNDNTSHESSQEEEKSAGSSSSSLVSSKRNHIVNGKARRGRKRRINIMDRSQDIEYTPSKMTRLSKERANTNEVKSTKASVDAEQQSSTHLTQRRGRKRTIDDRSTDSDGSLEQRETRSSKLNDRVNKTNRKKQKSILEETTSYARLDSSDETSNEDGRSLRSKTKGATSLSTVHIKNEREERTTGSRTRSSSISSTEMTSMEFKSPKSLAQSEAKMEYACDKCDKKFDTKLSNAKHRLTHLKQAALKLEKLTVSSVKEKQETEVDSQDDNISKEATSRPDRTAGKHPDDPSEEIDVNIEDTDDEEIFSLSTRKNSTKKVKNETGNEDGNVIDKPEDNTARSESRVEEESANDENIETNESEQCEKSTDMPDETLEIEDDKDEKDEEKREKHTEDKDETSVNRDSDESKDEDVQKTAVTIEEDEANVDEEKDKEIEDNAKVSSIENEKAINECNNDEEDLHEETTRDSETRLSIHETSKDIEDHESCENNLEDNCEDYKDGMVDEPDKDEIMDEPDKDEIIMDEPDKDEIMDETEMPQCDLMDEFSKEDTKEPEEDFLEILSTDKTDTLNDQRDLDDTIVNEDKEFEIEELEKQNRFDEENMEAEISADVDEPNSARDTIKPDLSNGEKHDEIRDSDDDDVTFVPVNNDSNDDRAKCNNITEETVSIDDLKEKRKLEEEIKELEQLVDDNAMNNRHSKIQENSTYVLDTSSADAANEILREVFELAAAEVQHREDSSNTKNSDDVTISETLENISREIRKSADMPSLDPISVMELDDDIILN</sequence>
<evidence type="ECO:0000313" key="10">
    <source>
        <dbReference type="EMBL" id="TGZ57469.1"/>
    </source>
</evidence>
<dbReference type="GO" id="GO:0005634">
    <property type="term" value="C:nucleus"/>
    <property type="evidence" value="ECO:0007669"/>
    <property type="project" value="InterPro"/>
</dbReference>
<feature type="compositionally biased region" description="Basic and acidic residues" evidence="7">
    <location>
        <begin position="747"/>
        <end position="756"/>
    </location>
</feature>
<feature type="compositionally biased region" description="Basic and acidic residues" evidence="7">
    <location>
        <begin position="1185"/>
        <end position="1204"/>
    </location>
</feature>
<comment type="subcellular location">
    <subcellularLocation>
        <location evidence="1">Lipid droplet</location>
    </subcellularLocation>
</comment>
<keyword evidence="6" id="KW-0175">Coiled coil</keyword>
<feature type="compositionally biased region" description="Basic and acidic residues" evidence="7">
    <location>
        <begin position="957"/>
        <end position="985"/>
    </location>
</feature>